<dbReference type="GO" id="GO:0005509">
    <property type="term" value="F:calcium ion binding"/>
    <property type="evidence" value="ECO:0007669"/>
    <property type="project" value="TreeGrafter"/>
</dbReference>
<dbReference type="GO" id="GO:0005886">
    <property type="term" value="C:plasma membrane"/>
    <property type="evidence" value="ECO:0007669"/>
    <property type="project" value="TreeGrafter"/>
</dbReference>
<dbReference type="AlphaFoldDB" id="A0A1Y1N1B5"/>
<dbReference type="CDD" id="cd08390">
    <property type="entry name" value="C2A_Synaptotagmin-15-17"/>
    <property type="match status" value="1"/>
</dbReference>
<feature type="domain" description="C2" evidence="3">
    <location>
        <begin position="331"/>
        <end position="453"/>
    </location>
</feature>
<dbReference type="GO" id="GO:0070382">
    <property type="term" value="C:exocytic vesicle"/>
    <property type="evidence" value="ECO:0007669"/>
    <property type="project" value="TreeGrafter"/>
</dbReference>
<dbReference type="SUPFAM" id="SSF49562">
    <property type="entry name" value="C2 domain (Calcium/lipid-binding domain, CaLB)"/>
    <property type="match status" value="2"/>
</dbReference>
<keyword evidence="2" id="KW-0812">Transmembrane</keyword>
<dbReference type="GO" id="GO:0017156">
    <property type="term" value="P:calcium-ion regulated exocytosis"/>
    <property type="evidence" value="ECO:0007669"/>
    <property type="project" value="TreeGrafter"/>
</dbReference>
<feature type="transmembrane region" description="Helical" evidence="2">
    <location>
        <begin position="66"/>
        <end position="88"/>
    </location>
</feature>
<dbReference type="GO" id="GO:0005544">
    <property type="term" value="F:calcium-dependent phospholipid binding"/>
    <property type="evidence" value="ECO:0007669"/>
    <property type="project" value="TreeGrafter"/>
</dbReference>
<protein>
    <recommendedName>
        <fullName evidence="3">C2 domain-containing protein</fullName>
    </recommendedName>
</protein>
<evidence type="ECO:0000259" key="3">
    <source>
        <dbReference type="PROSITE" id="PS50004"/>
    </source>
</evidence>
<dbReference type="InterPro" id="IPR035892">
    <property type="entry name" value="C2_domain_sf"/>
</dbReference>
<keyword evidence="2" id="KW-0472">Membrane</keyword>
<dbReference type="PANTHER" id="PTHR10024">
    <property type="entry name" value="SYNAPTOTAGMIN"/>
    <property type="match status" value="1"/>
</dbReference>
<name>A0A1Y1N1B5_PHOPY</name>
<dbReference type="PRINTS" id="PR00399">
    <property type="entry name" value="SYNAPTOTAGMN"/>
</dbReference>
<dbReference type="PROSITE" id="PS50004">
    <property type="entry name" value="C2"/>
    <property type="match status" value="2"/>
</dbReference>
<dbReference type="EMBL" id="GEZM01020176">
    <property type="protein sequence ID" value="JAV89337.1"/>
    <property type="molecule type" value="Transcribed_RNA"/>
</dbReference>
<dbReference type="GO" id="GO:0000149">
    <property type="term" value="F:SNARE binding"/>
    <property type="evidence" value="ECO:0007669"/>
    <property type="project" value="TreeGrafter"/>
</dbReference>
<evidence type="ECO:0000256" key="1">
    <source>
        <dbReference type="ARBA" id="ARBA00022737"/>
    </source>
</evidence>
<evidence type="ECO:0000313" key="4">
    <source>
        <dbReference type="EMBL" id="JAV89337.1"/>
    </source>
</evidence>
<dbReference type="Pfam" id="PF00168">
    <property type="entry name" value="C2"/>
    <property type="match status" value="2"/>
</dbReference>
<sequence>MDYQFLKRKLVPVWYQQRNPWEDLVKIKVSTSSVENTDLPTTTWETASDTIVSRQNSDFNEGKDTIYSLVAVSIGVILLLVVIALIAFKRRKTKIKDEEHVSSILVYPSQQGSSIPQLLTKDIDFSLPPLRSTSLGDLNEPERDDDSDYDTDTLLLPSSHNQRSHSFSCYGLGVIEPALYKSTLNLDELQWPEGHIGRIWFSLRYEPSTEKLLVSLLKAKNLPSRSIGTVNSCDPFVRLHLMPDERRFLQSKQKKKTCNPYFDETLVFQVSAKDMTDHTLKLTVIDAGRTKRKSEIGHVTFQLKDLEVGDGTEQQLFKFDLEKEIQEQKSDLGEVLVALVYNEHLNRLTATVIEARRLKLQGEKHEAYVRVTLSQHYRAVKEKRTCVSKPSIDGNHSFAEGFNFKLIPSQADITSLAFHVFQHTSGYGRDKLVGKCVLGSYMFARGKALTHWNTAIANPMEPLQQWHTLNE</sequence>
<dbReference type="InterPro" id="IPR001565">
    <property type="entry name" value="Synaptotagmin"/>
</dbReference>
<evidence type="ECO:0000256" key="2">
    <source>
        <dbReference type="SAM" id="Phobius"/>
    </source>
</evidence>
<reference evidence="4" key="1">
    <citation type="journal article" date="2016" name="Sci. Rep.">
        <title>Molecular characterization of firefly nuptial gifts: a multi-omics approach sheds light on postcopulatory sexual selection.</title>
        <authorList>
            <person name="Al-Wathiqui N."/>
            <person name="Fallon T.R."/>
            <person name="South A."/>
            <person name="Weng J.K."/>
            <person name="Lewis S.M."/>
        </authorList>
    </citation>
    <scope>NUCLEOTIDE SEQUENCE</scope>
</reference>
<keyword evidence="1" id="KW-0677">Repeat</keyword>
<dbReference type="Gene3D" id="2.60.40.150">
    <property type="entry name" value="C2 domain"/>
    <property type="match status" value="2"/>
</dbReference>
<dbReference type="InterPro" id="IPR000008">
    <property type="entry name" value="C2_dom"/>
</dbReference>
<dbReference type="GO" id="GO:0001786">
    <property type="term" value="F:phosphatidylserine binding"/>
    <property type="evidence" value="ECO:0007669"/>
    <property type="project" value="TreeGrafter"/>
</dbReference>
<dbReference type="FunFam" id="2.60.40.150:FF:000237">
    <property type="entry name" value="Synaptotagmin 15"/>
    <property type="match status" value="1"/>
</dbReference>
<dbReference type="PANTHER" id="PTHR10024:SF234">
    <property type="entry name" value="SYNAPTOTAGMIN-15-RELATED"/>
    <property type="match status" value="1"/>
</dbReference>
<dbReference type="InterPro" id="IPR047897">
    <property type="entry name" value="Synaptotagmin-15/17_C2A"/>
</dbReference>
<accession>A0A1Y1N1B5</accession>
<dbReference type="GO" id="GO:0030276">
    <property type="term" value="F:clathrin binding"/>
    <property type="evidence" value="ECO:0007669"/>
    <property type="project" value="TreeGrafter"/>
</dbReference>
<feature type="domain" description="C2" evidence="3">
    <location>
        <begin position="195"/>
        <end position="316"/>
    </location>
</feature>
<keyword evidence="2" id="KW-1133">Transmembrane helix</keyword>
<proteinExistence type="predicted"/>
<organism evidence="4">
    <name type="scientific">Photinus pyralis</name>
    <name type="common">Common eastern firefly</name>
    <name type="synonym">Lampyris pyralis</name>
    <dbReference type="NCBI Taxonomy" id="7054"/>
    <lineage>
        <taxon>Eukaryota</taxon>
        <taxon>Metazoa</taxon>
        <taxon>Ecdysozoa</taxon>
        <taxon>Arthropoda</taxon>
        <taxon>Hexapoda</taxon>
        <taxon>Insecta</taxon>
        <taxon>Pterygota</taxon>
        <taxon>Neoptera</taxon>
        <taxon>Endopterygota</taxon>
        <taxon>Coleoptera</taxon>
        <taxon>Polyphaga</taxon>
        <taxon>Elateriformia</taxon>
        <taxon>Elateroidea</taxon>
        <taxon>Lampyridae</taxon>
        <taxon>Lampyrinae</taxon>
        <taxon>Photinus</taxon>
    </lineage>
</organism>
<dbReference type="SMART" id="SM00239">
    <property type="entry name" value="C2"/>
    <property type="match status" value="2"/>
</dbReference>